<feature type="region of interest" description="Disordered" evidence="1">
    <location>
        <begin position="192"/>
        <end position="214"/>
    </location>
</feature>
<evidence type="ECO:0000313" key="3">
    <source>
        <dbReference type="EMBL" id="PNR54103.1"/>
    </source>
</evidence>
<reference evidence="3 5" key="2">
    <citation type="journal article" date="2018" name="Plant J.">
        <title>The Physcomitrella patens chromosome-scale assembly reveals moss genome structure and evolution.</title>
        <authorList>
            <person name="Lang D."/>
            <person name="Ullrich K.K."/>
            <person name="Murat F."/>
            <person name="Fuchs J."/>
            <person name="Jenkins J."/>
            <person name="Haas F.B."/>
            <person name="Piednoel M."/>
            <person name="Gundlach H."/>
            <person name="Van Bel M."/>
            <person name="Meyberg R."/>
            <person name="Vives C."/>
            <person name="Morata J."/>
            <person name="Symeonidi A."/>
            <person name="Hiss M."/>
            <person name="Muchero W."/>
            <person name="Kamisugi Y."/>
            <person name="Saleh O."/>
            <person name="Blanc G."/>
            <person name="Decker E.L."/>
            <person name="van Gessel N."/>
            <person name="Grimwood J."/>
            <person name="Hayes R.D."/>
            <person name="Graham S.W."/>
            <person name="Gunter L.E."/>
            <person name="McDaniel S.F."/>
            <person name="Hoernstein S.N.W."/>
            <person name="Larsson A."/>
            <person name="Li F.W."/>
            <person name="Perroud P.F."/>
            <person name="Phillips J."/>
            <person name="Ranjan P."/>
            <person name="Rokshar D.S."/>
            <person name="Rothfels C.J."/>
            <person name="Schneider L."/>
            <person name="Shu S."/>
            <person name="Stevenson D.W."/>
            <person name="Thummler F."/>
            <person name="Tillich M."/>
            <person name="Villarreal Aguilar J.C."/>
            <person name="Widiez T."/>
            <person name="Wong G.K."/>
            <person name="Wymore A."/>
            <person name="Zhang Y."/>
            <person name="Zimmer A.D."/>
            <person name="Quatrano R.S."/>
            <person name="Mayer K.F.X."/>
            <person name="Goodstein D."/>
            <person name="Casacuberta J.M."/>
            <person name="Vandepoele K."/>
            <person name="Reski R."/>
            <person name="Cuming A.C."/>
            <person name="Tuskan G.A."/>
            <person name="Maumus F."/>
            <person name="Salse J."/>
            <person name="Schmutz J."/>
            <person name="Rensing S.A."/>
        </authorList>
    </citation>
    <scope>NUCLEOTIDE SEQUENCE [LARGE SCALE GENOMIC DNA]</scope>
    <source>
        <strain evidence="4 5">cv. Gransden 2004</strain>
    </source>
</reference>
<name>A0A2K1KK17_PHYPA</name>
<evidence type="ECO:0000256" key="1">
    <source>
        <dbReference type="SAM" id="MobiDB-lite"/>
    </source>
</evidence>
<protein>
    <recommendedName>
        <fullName evidence="2">Sec7/BIG1-like C-terminal domain-containing protein</fullName>
    </recommendedName>
</protein>
<dbReference type="Proteomes" id="UP000006727">
    <property type="component" value="Chromosome 5"/>
</dbReference>
<dbReference type="InterPro" id="IPR046455">
    <property type="entry name" value="Sec7/BIG1-like_C"/>
</dbReference>
<dbReference type="PaxDb" id="3218-PP1S116_43V6.1"/>
<organism evidence="3">
    <name type="scientific">Physcomitrium patens</name>
    <name type="common">Spreading-leaved earth moss</name>
    <name type="synonym">Physcomitrella patens</name>
    <dbReference type="NCBI Taxonomy" id="3218"/>
    <lineage>
        <taxon>Eukaryota</taxon>
        <taxon>Viridiplantae</taxon>
        <taxon>Streptophyta</taxon>
        <taxon>Embryophyta</taxon>
        <taxon>Bryophyta</taxon>
        <taxon>Bryophytina</taxon>
        <taxon>Bryopsida</taxon>
        <taxon>Funariidae</taxon>
        <taxon>Funariales</taxon>
        <taxon>Funariaceae</taxon>
        <taxon>Physcomitrium</taxon>
    </lineage>
</organism>
<reference evidence="3 5" key="1">
    <citation type="journal article" date="2008" name="Science">
        <title>The Physcomitrella genome reveals evolutionary insights into the conquest of land by plants.</title>
        <authorList>
            <person name="Rensing S."/>
            <person name="Lang D."/>
            <person name="Zimmer A."/>
            <person name="Terry A."/>
            <person name="Salamov A."/>
            <person name="Shapiro H."/>
            <person name="Nishiyama T."/>
            <person name="Perroud P.-F."/>
            <person name="Lindquist E."/>
            <person name="Kamisugi Y."/>
            <person name="Tanahashi T."/>
            <person name="Sakakibara K."/>
            <person name="Fujita T."/>
            <person name="Oishi K."/>
            <person name="Shin-I T."/>
            <person name="Kuroki Y."/>
            <person name="Toyoda A."/>
            <person name="Suzuki Y."/>
            <person name="Hashimoto A."/>
            <person name="Yamaguchi K."/>
            <person name="Sugano A."/>
            <person name="Kohara Y."/>
            <person name="Fujiyama A."/>
            <person name="Anterola A."/>
            <person name="Aoki S."/>
            <person name="Ashton N."/>
            <person name="Barbazuk W.B."/>
            <person name="Barker E."/>
            <person name="Bennetzen J."/>
            <person name="Bezanilla M."/>
            <person name="Blankenship R."/>
            <person name="Cho S.H."/>
            <person name="Dutcher S."/>
            <person name="Estelle M."/>
            <person name="Fawcett J.A."/>
            <person name="Gundlach H."/>
            <person name="Hanada K."/>
            <person name="Heyl A."/>
            <person name="Hicks K.A."/>
            <person name="Hugh J."/>
            <person name="Lohr M."/>
            <person name="Mayer K."/>
            <person name="Melkozernov A."/>
            <person name="Murata T."/>
            <person name="Nelson D."/>
            <person name="Pils B."/>
            <person name="Prigge M."/>
            <person name="Reiss B."/>
            <person name="Renner T."/>
            <person name="Rombauts S."/>
            <person name="Rushton P."/>
            <person name="Sanderfoot A."/>
            <person name="Schween G."/>
            <person name="Shiu S.-H."/>
            <person name="Stueber K."/>
            <person name="Theodoulou F.L."/>
            <person name="Tu H."/>
            <person name="Van de Peer Y."/>
            <person name="Verrier P.J."/>
            <person name="Waters E."/>
            <person name="Wood A."/>
            <person name="Yang L."/>
            <person name="Cove D."/>
            <person name="Cuming A."/>
            <person name="Hasebe M."/>
            <person name="Lucas S."/>
            <person name="Mishler D.B."/>
            <person name="Reski R."/>
            <person name="Grigoriev I."/>
            <person name="Quatrano R.S."/>
            <person name="Boore J.L."/>
        </authorList>
    </citation>
    <scope>NUCLEOTIDE SEQUENCE [LARGE SCALE GENOMIC DNA]</scope>
    <source>
        <strain evidence="4 5">cv. Gransden 2004</strain>
    </source>
</reference>
<dbReference type="AlphaFoldDB" id="A0A2K1KK17"/>
<dbReference type="Gramene" id="Pp3c5_16650V3.1">
    <property type="protein sequence ID" value="PAC:32954907.CDS.1"/>
    <property type="gene ID" value="Pp3c5_16650"/>
</dbReference>
<keyword evidence="5" id="KW-1185">Reference proteome</keyword>
<accession>A0A2K1KK17</accession>
<evidence type="ECO:0000259" key="2">
    <source>
        <dbReference type="Pfam" id="PF20252"/>
    </source>
</evidence>
<evidence type="ECO:0000313" key="5">
    <source>
        <dbReference type="Proteomes" id="UP000006727"/>
    </source>
</evidence>
<gene>
    <name evidence="3" type="ORF">PHYPA_007779</name>
</gene>
<dbReference type="InParanoid" id="A0A2K1KK17"/>
<proteinExistence type="predicted"/>
<dbReference type="EnsemblPlants" id="Pp3c5_16650V3.1">
    <property type="protein sequence ID" value="PAC:32954907.CDS.1"/>
    <property type="gene ID" value="Pp3c5_16650"/>
</dbReference>
<dbReference type="Pfam" id="PF20252">
    <property type="entry name" value="BIG2_C"/>
    <property type="match status" value="1"/>
</dbReference>
<reference evidence="4" key="3">
    <citation type="submission" date="2020-12" db="UniProtKB">
        <authorList>
            <consortium name="EnsemblPlants"/>
        </authorList>
    </citation>
    <scope>IDENTIFICATION</scope>
</reference>
<evidence type="ECO:0000313" key="4">
    <source>
        <dbReference type="EnsemblPlants" id="PAC:32954907.CDS.1"/>
    </source>
</evidence>
<sequence length="264" mass="29261">MNCWLSFDSVAEEEMKRLSIVESEGFEASGSLTSAWDAKATNLASGRSFMSNVMDTLLMRNTSFKSAKSKPTDGGVQSSLQNVVEIGPDGSEAESPFLQDVRTKCVIQLLLLDALDSLQNNHWQGLQPSHKRLVMDTLLSMVDFAASYNSGSKLQSRMQPMSGDMPPPNLLRQENKRHEDLSCNVEQTITESGDEVETRENMEQGGEDLESGEISWKGGEQKLREEVERQLVPFCGHGLKEIAALQPDPCEAVLSDFHRALHQL</sequence>
<feature type="domain" description="Sec7/BIG1-like C-terminal" evidence="2">
    <location>
        <begin position="106"/>
        <end position="176"/>
    </location>
</feature>
<dbReference type="EMBL" id="ABEU02000005">
    <property type="protein sequence ID" value="PNR54103.1"/>
    <property type="molecule type" value="Genomic_DNA"/>
</dbReference>